<dbReference type="AlphaFoldDB" id="A0A0C3MD65"/>
<dbReference type="EMBL" id="JPIU01000039">
    <property type="protein sequence ID" value="KIO44323.1"/>
    <property type="molecule type" value="Genomic_DNA"/>
</dbReference>
<sequence>MQNNPIIRSRDLTIGYRKGRKETNPIQQHLSFELHRGELVCLLGPNGAGKSTLLRTLASFQPPLTGEVQLEGKPLSDYSEKERSRKIGVVLTDRTQAGGLTVYELISLGRQPHTGFFGRLHARDHKIIEEAMSSVGIENKFNNYVAELSDGERQKTMIAKALVQECPVILLDEPTAFLDVTSRIEIMQLLHTLAYRQQKTILLSTHDIEQALILADRLWLLSKTEGLRCGVTEDLIFDNSMDTLFDREKIKFDLTQGNYYPPIRGDRHIIVEAEDETLKHWAINVLNRNHYICLFYPYPSTLYPILKLKTAREMSFLPSGGEKIPVHSFEELTDLLKSLP</sequence>
<keyword evidence="8" id="KW-1185">Reference proteome</keyword>
<dbReference type="InterPro" id="IPR050153">
    <property type="entry name" value="Metal_Ion_Import_ABC"/>
</dbReference>
<dbReference type="Proteomes" id="UP000031980">
    <property type="component" value="Unassembled WGS sequence"/>
</dbReference>
<dbReference type="EMBL" id="JPIT01000018">
    <property type="protein sequence ID" value="KIO45421.1"/>
    <property type="molecule type" value="Genomic_DNA"/>
</dbReference>
<dbReference type="SUPFAM" id="SSF52540">
    <property type="entry name" value="P-loop containing nucleoside triphosphate hydrolases"/>
    <property type="match status" value="1"/>
</dbReference>
<keyword evidence="2" id="KW-0547">Nucleotide-binding</keyword>
<dbReference type="InterPro" id="IPR003593">
    <property type="entry name" value="AAA+_ATPase"/>
</dbReference>
<reference evidence="6 7" key="2">
    <citation type="submission" date="2014-07" db="EMBL/GenBank/DDBJ databases">
        <title>Porphyromonadaceae bacterium OUH 334697 = ATCC BAA-2682 = DSM 28341 draft genome.</title>
        <authorList>
            <person name="Sydenham T.V."/>
            <person name="Hasman H."/>
            <person name="Justesen U.S."/>
        </authorList>
    </citation>
    <scope>NUCLEOTIDE SEQUENCE [LARGE SCALE GENOMIC DNA]</scope>
    <source>
        <strain evidence="6 7">OUH 334697</strain>
    </source>
</reference>
<evidence type="ECO:0000256" key="3">
    <source>
        <dbReference type="ARBA" id="ARBA00022840"/>
    </source>
</evidence>
<dbReference type="SMART" id="SM00382">
    <property type="entry name" value="AAA"/>
    <property type="match status" value="1"/>
</dbReference>
<dbReference type="RefSeq" id="WP_041503358.1">
    <property type="nucleotide sequence ID" value="NZ_JPIT01000018.1"/>
</dbReference>
<dbReference type="InterPro" id="IPR003439">
    <property type="entry name" value="ABC_transporter-like_ATP-bd"/>
</dbReference>
<gene>
    <name evidence="5" type="ORF">BA92_08935</name>
    <name evidence="6" type="ORF">IE90_08390</name>
</gene>
<keyword evidence="3 5" id="KW-0067">ATP-binding</keyword>
<dbReference type="CDD" id="cd03214">
    <property type="entry name" value="ABC_Iron-Siderophores_B12_Hemin"/>
    <property type="match status" value="1"/>
</dbReference>
<comment type="caution">
    <text evidence="5">The sequence shown here is derived from an EMBL/GenBank/DDBJ whole genome shotgun (WGS) entry which is preliminary data.</text>
</comment>
<reference evidence="5 8" key="1">
    <citation type="submission" date="2014-07" db="EMBL/GenBank/DDBJ databases">
        <title>Porphyromonadaceae bacterium OUH 308042 = ATCC BAA-2681 = DSM 28342 draft genome.</title>
        <authorList>
            <person name="Sydenham T.V."/>
            <person name="Hasman H."/>
            <person name="Justensen U.S."/>
        </authorList>
    </citation>
    <scope>NUCLEOTIDE SEQUENCE [LARGE SCALE GENOMIC DNA]</scope>
    <source>
        <strain evidence="5 8">OUH 308042</strain>
    </source>
</reference>
<dbReference type="PROSITE" id="PS50893">
    <property type="entry name" value="ABC_TRANSPORTER_2"/>
    <property type="match status" value="1"/>
</dbReference>
<evidence type="ECO:0000256" key="1">
    <source>
        <dbReference type="ARBA" id="ARBA00022448"/>
    </source>
</evidence>
<proteinExistence type="predicted"/>
<evidence type="ECO:0000313" key="5">
    <source>
        <dbReference type="EMBL" id="KIO44323.1"/>
    </source>
</evidence>
<name>A0A0C3MD65_9PORP</name>
<evidence type="ECO:0000313" key="8">
    <source>
        <dbReference type="Proteomes" id="UP000031980"/>
    </source>
</evidence>
<evidence type="ECO:0000313" key="6">
    <source>
        <dbReference type="EMBL" id="KIO45421.1"/>
    </source>
</evidence>
<dbReference type="Pfam" id="PF00005">
    <property type="entry name" value="ABC_tran"/>
    <property type="match status" value="1"/>
</dbReference>
<dbReference type="Proteomes" id="UP000031937">
    <property type="component" value="Unassembled WGS sequence"/>
</dbReference>
<dbReference type="Gene3D" id="3.40.50.300">
    <property type="entry name" value="P-loop containing nucleotide triphosphate hydrolases"/>
    <property type="match status" value="1"/>
</dbReference>
<dbReference type="GO" id="GO:0016887">
    <property type="term" value="F:ATP hydrolysis activity"/>
    <property type="evidence" value="ECO:0007669"/>
    <property type="project" value="InterPro"/>
</dbReference>
<feature type="domain" description="ABC transporter" evidence="4">
    <location>
        <begin position="7"/>
        <end position="248"/>
    </location>
</feature>
<protein>
    <submittedName>
        <fullName evidence="5">Iron ABC transporter ATP-binding protein</fullName>
    </submittedName>
</protein>
<organism evidence="5 8">
    <name type="scientific">Sanguibacteroides justesenii</name>
    <dbReference type="NCBI Taxonomy" id="1547597"/>
    <lineage>
        <taxon>Bacteria</taxon>
        <taxon>Pseudomonadati</taxon>
        <taxon>Bacteroidota</taxon>
        <taxon>Bacteroidia</taxon>
        <taxon>Bacteroidales</taxon>
        <taxon>Porphyromonadaceae</taxon>
        <taxon>Sanguibacteroides</taxon>
    </lineage>
</organism>
<dbReference type="GO" id="GO:0005524">
    <property type="term" value="F:ATP binding"/>
    <property type="evidence" value="ECO:0007669"/>
    <property type="project" value="UniProtKB-KW"/>
</dbReference>
<evidence type="ECO:0000313" key="7">
    <source>
        <dbReference type="Proteomes" id="UP000031937"/>
    </source>
</evidence>
<dbReference type="PANTHER" id="PTHR42734:SF21">
    <property type="entry name" value="IRON ABC TRANSPORTER, ATP-BINDING PROTEIN"/>
    <property type="match status" value="1"/>
</dbReference>
<dbReference type="PANTHER" id="PTHR42734">
    <property type="entry name" value="METAL TRANSPORT SYSTEM ATP-BINDING PROTEIN TM_0124-RELATED"/>
    <property type="match status" value="1"/>
</dbReference>
<evidence type="ECO:0000259" key="4">
    <source>
        <dbReference type="PROSITE" id="PS50893"/>
    </source>
</evidence>
<dbReference type="InterPro" id="IPR027417">
    <property type="entry name" value="P-loop_NTPase"/>
</dbReference>
<evidence type="ECO:0000256" key="2">
    <source>
        <dbReference type="ARBA" id="ARBA00022741"/>
    </source>
</evidence>
<keyword evidence="1" id="KW-0813">Transport</keyword>
<accession>A0A0C3MD65</accession>